<protein>
    <submittedName>
        <fullName evidence="2">Uncharacterized protein</fullName>
    </submittedName>
</protein>
<reference evidence="2 3" key="1">
    <citation type="submission" date="2015-07" db="EMBL/GenBank/DDBJ databases">
        <title>Comparative genomics of the Sigatoka disease complex on banana suggests a link between parallel evolutionary changes in Pseudocercospora fijiensis and Pseudocercospora eumusae and increased virulence on the banana host.</title>
        <authorList>
            <person name="Chang T.-C."/>
            <person name="Salvucci A."/>
            <person name="Crous P.W."/>
            <person name="Stergiopoulos I."/>
        </authorList>
    </citation>
    <scope>NUCLEOTIDE SEQUENCE [LARGE SCALE GENOMIC DNA]</scope>
    <source>
        <strain evidence="2 3">CBS 116634</strain>
    </source>
</reference>
<feature type="compositionally biased region" description="Low complexity" evidence="1">
    <location>
        <begin position="68"/>
        <end position="86"/>
    </location>
</feature>
<feature type="region of interest" description="Disordered" evidence="1">
    <location>
        <begin position="1"/>
        <end position="163"/>
    </location>
</feature>
<organism evidence="2 3">
    <name type="scientific">Pseudocercospora musae</name>
    <dbReference type="NCBI Taxonomy" id="113226"/>
    <lineage>
        <taxon>Eukaryota</taxon>
        <taxon>Fungi</taxon>
        <taxon>Dikarya</taxon>
        <taxon>Ascomycota</taxon>
        <taxon>Pezizomycotina</taxon>
        <taxon>Dothideomycetes</taxon>
        <taxon>Dothideomycetidae</taxon>
        <taxon>Mycosphaerellales</taxon>
        <taxon>Mycosphaerellaceae</taxon>
        <taxon>Pseudocercospora</taxon>
    </lineage>
</organism>
<name>A0A139IGK9_9PEZI</name>
<feature type="region of interest" description="Disordered" evidence="1">
    <location>
        <begin position="398"/>
        <end position="430"/>
    </location>
</feature>
<feature type="compositionally biased region" description="Polar residues" evidence="1">
    <location>
        <begin position="421"/>
        <end position="430"/>
    </location>
</feature>
<dbReference type="AlphaFoldDB" id="A0A139IGK9"/>
<dbReference type="Proteomes" id="UP000073492">
    <property type="component" value="Unassembled WGS sequence"/>
</dbReference>
<gene>
    <name evidence="2" type="ORF">AC579_6882</name>
</gene>
<dbReference type="STRING" id="113226.A0A139IGK9"/>
<evidence type="ECO:0000313" key="2">
    <source>
        <dbReference type="EMBL" id="KXT13873.1"/>
    </source>
</evidence>
<feature type="compositionally biased region" description="Low complexity" evidence="1">
    <location>
        <begin position="296"/>
        <end position="307"/>
    </location>
</feature>
<feature type="region of interest" description="Disordered" evidence="1">
    <location>
        <begin position="282"/>
        <end position="377"/>
    </location>
</feature>
<comment type="caution">
    <text evidence="2">The sequence shown here is derived from an EMBL/GenBank/DDBJ whole genome shotgun (WGS) entry which is preliminary data.</text>
</comment>
<feature type="compositionally biased region" description="Basic residues" evidence="1">
    <location>
        <begin position="349"/>
        <end position="372"/>
    </location>
</feature>
<accession>A0A139IGK9</accession>
<feature type="compositionally biased region" description="Polar residues" evidence="1">
    <location>
        <begin position="87"/>
        <end position="114"/>
    </location>
</feature>
<evidence type="ECO:0000256" key="1">
    <source>
        <dbReference type="SAM" id="MobiDB-lite"/>
    </source>
</evidence>
<feature type="region of interest" description="Disordered" evidence="1">
    <location>
        <begin position="451"/>
        <end position="503"/>
    </location>
</feature>
<proteinExistence type="predicted"/>
<dbReference type="EMBL" id="LFZO01000102">
    <property type="protein sequence ID" value="KXT13873.1"/>
    <property type="molecule type" value="Genomic_DNA"/>
</dbReference>
<dbReference type="OrthoDB" id="5431222at2759"/>
<evidence type="ECO:0000313" key="3">
    <source>
        <dbReference type="Proteomes" id="UP000073492"/>
    </source>
</evidence>
<keyword evidence="3" id="KW-1185">Reference proteome</keyword>
<sequence length="503" mass="55256">MYPQHGQNGYGPPPAKRAKSNPIITRYPPPPGYKGPNQPGVPYGPPQTWLNHGYGRPPATYHQTAYAQPHYQPHQPSYPQSQHTPHNSVHTNGYFPNQQSGWQPTITTPQNAPSSWHPPPSNFPRNARRHNSAPFPSTRQPALDGNGDPLPPEDSTTSSGNELEAGFDEECYFGRYPDEVNADLSLGSITWKAPLPAKRALPGTFQEAELEALAPRVDGPGIDDSVSEYMSKLKGEEALLSVRQTEYWAGMRNDLIFREFPQICANLVSLADLLSTWRNRYDPKLTGRTPTPELLSRPSSRASRTTSQMRQDDGGILDDLEAALQKSSRASMPPEQKRSHSRASSVSSHHSRAGSVHSHHRRQSSNVSRHKPLPPIRDQGQEDILAALGVTGSPKLVYETPGPAFGPRPTSAAGSEKSAHSRSNSITSAHGVNRLKGNALDFIPEVVINEGLEPDDMATPRPKKPYAGDTNRKRSYADTGPGAHEDFDDEETPRQKGKHARIL</sequence>